<comment type="caution">
    <text evidence="2">The sequence shown here is derived from an EMBL/GenBank/DDBJ whole genome shotgun (WGS) entry which is preliminary data.</text>
</comment>
<name>A0A833V8R2_9POAL</name>
<keyword evidence="3" id="KW-1185">Reference proteome</keyword>
<accession>A0A833V8R2</accession>
<dbReference type="AlphaFoldDB" id="A0A833V8R2"/>
<organism evidence="2 3">
    <name type="scientific">Carex littledalei</name>
    <dbReference type="NCBI Taxonomy" id="544730"/>
    <lineage>
        <taxon>Eukaryota</taxon>
        <taxon>Viridiplantae</taxon>
        <taxon>Streptophyta</taxon>
        <taxon>Embryophyta</taxon>
        <taxon>Tracheophyta</taxon>
        <taxon>Spermatophyta</taxon>
        <taxon>Magnoliopsida</taxon>
        <taxon>Liliopsida</taxon>
        <taxon>Poales</taxon>
        <taxon>Cyperaceae</taxon>
        <taxon>Cyperoideae</taxon>
        <taxon>Cariceae</taxon>
        <taxon>Carex</taxon>
        <taxon>Carex subgen. Euthyceras</taxon>
    </lineage>
</organism>
<feature type="chain" id="PRO_5032489485" evidence="1">
    <location>
        <begin position="20"/>
        <end position="127"/>
    </location>
</feature>
<sequence>MRSLLVLVSAAALVVSIYSRRPCHVAARHRLPADASFSPRYSRSYSMELIDFSHKTLLSVSARSSWCSNGLRHSWPIAQVAAQVECEIVPDRLSLESIFQRLDLDNSISCRDEMECSEREIGDLVCS</sequence>
<reference evidence="2" key="1">
    <citation type="submission" date="2020-01" db="EMBL/GenBank/DDBJ databases">
        <title>Genome sequence of Kobresia littledalei, the first chromosome-level genome in the family Cyperaceae.</title>
        <authorList>
            <person name="Qu G."/>
        </authorList>
    </citation>
    <scope>NUCLEOTIDE SEQUENCE</scope>
    <source>
        <strain evidence="2">C.B.Clarke</strain>
        <tissue evidence="2">Leaf</tissue>
    </source>
</reference>
<keyword evidence="1" id="KW-0732">Signal</keyword>
<evidence type="ECO:0000313" key="2">
    <source>
        <dbReference type="EMBL" id="KAF3328841.1"/>
    </source>
</evidence>
<gene>
    <name evidence="2" type="ORF">FCM35_KLT05919</name>
</gene>
<dbReference type="EMBL" id="SWLB01000015">
    <property type="protein sequence ID" value="KAF3328841.1"/>
    <property type="molecule type" value="Genomic_DNA"/>
</dbReference>
<dbReference type="Proteomes" id="UP000623129">
    <property type="component" value="Unassembled WGS sequence"/>
</dbReference>
<evidence type="ECO:0000313" key="3">
    <source>
        <dbReference type="Proteomes" id="UP000623129"/>
    </source>
</evidence>
<protein>
    <submittedName>
        <fullName evidence="2">U-box domain-containing protein 16-like protein</fullName>
    </submittedName>
</protein>
<evidence type="ECO:0000256" key="1">
    <source>
        <dbReference type="SAM" id="SignalP"/>
    </source>
</evidence>
<feature type="signal peptide" evidence="1">
    <location>
        <begin position="1"/>
        <end position="19"/>
    </location>
</feature>
<proteinExistence type="predicted"/>